<accession>A0A022WBM4</accession>
<feature type="compositionally biased region" description="Low complexity" evidence="1">
    <location>
        <begin position="22"/>
        <end position="34"/>
    </location>
</feature>
<organism evidence="2">
    <name type="scientific">Trichophyton rubrum CBS 288.86</name>
    <dbReference type="NCBI Taxonomy" id="1215330"/>
    <lineage>
        <taxon>Eukaryota</taxon>
        <taxon>Fungi</taxon>
        <taxon>Dikarya</taxon>
        <taxon>Ascomycota</taxon>
        <taxon>Pezizomycotina</taxon>
        <taxon>Eurotiomycetes</taxon>
        <taxon>Eurotiomycetidae</taxon>
        <taxon>Onygenales</taxon>
        <taxon>Arthrodermataceae</taxon>
        <taxon>Trichophyton</taxon>
    </lineage>
</organism>
<evidence type="ECO:0000256" key="1">
    <source>
        <dbReference type="SAM" id="MobiDB-lite"/>
    </source>
</evidence>
<dbReference type="Proteomes" id="UP000023758">
    <property type="component" value="Unassembled WGS sequence"/>
</dbReference>
<dbReference type="HOGENOM" id="CLU_2147679_0_0_1"/>
<reference evidence="2" key="1">
    <citation type="submission" date="2014-02" db="EMBL/GenBank/DDBJ databases">
        <title>The Genome Sequence of Trichophyton rubrum (morphotype fischeri) CBS 288.86.</title>
        <authorList>
            <consortium name="The Broad Institute Genomics Platform"/>
            <person name="Cuomo C.A."/>
            <person name="White T.C."/>
            <person name="Graser Y."/>
            <person name="Martinez-Rossi N."/>
            <person name="Heitman J."/>
            <person name="Young S.K."/>
            <person name="Zeng Q."/>
            <person name="Gargeya S."/>
            <person name="Abouelleil A."/>
            <person name="Alvarado L."/>
            <person name="Chapman S.B."/>
            <person name="Gainer-Dewar J."/>
            <person name="Goldberg J."/>
            <person name="Griggs A."/>
            <person name="Gujja S."/>
            <person name="Hansen M."/>
            <person name="Howarth C."/>
            <person name="Imamovic A."/>
            <person name="Larimer J."/>
            <person name="Martinez D."/>
            <person name="Murphy C."/>
            <person name="Pearson M.D."/>
            <person name="Persinoti G."/>
            <person name="Poon T."/>
            <person name="Priest M."/>
            <person name="Roberts A.D."/>
            <person name="Saif S."/>
            <person name="Shea T.D."/>
            <person name="Sykes S.N."/>
            <person name="Wortman J."/>
            <person name="Nusbaum C."/>
            <person name="Birren B."/>
        </authorList>
    </citation>
    <scope>NUCLEOTIDE SEQUENCE [LARGE SCALE GENOMIC DNA]</scope>
    <source>
        <strain evidence="2">CBS 288.86</strain>
    </source>
</reference>
<feature type="region of interest" description="Disordered" evidence="1">
    <location>
        <begin position="1"/>
        <end position="70"/>
    </location>
</feature>
<evidence type="ECO:0000313" key="2">
    <source>
        <dbReference type="EMBL" id="EZF55488.1"/>
    </source>
</evidence>
<name>A0A022WBM4_TRIRU</name>
<proteinExistence type="predicted"/>
<protein>
    <submittedName>
        <fullName evidence="2">Uncharacterized protein</fullName>
    </submittedName>
</protein>
<sequence>MRLSAENGADARIEAPGLVSLDQPQQQQQQQQQDEAQDDAESERPDSSSSSSKARVTHQDRVESTQSNCCFSLLRLRDMRDDGGHSHKPQGEATAAKREKLLLASLAGAESR</sequence>
<dbReference type="EMBL" id="KK207749">
    <property type="protein sequence ID" value="EZF55488.1"/>
    <property type="molecule type" value="Genomic_DNA"/>
</dbReference>
<gene>
    <name evidence="2" type="ORF">H103_01879</name>
</gene>
<dbReference type="AlphaFoldDB" id="A0A022WBM4"/>